<gene>
    <name evidence="1" type="ORF">KQ248_08065</name>
</gene>
<dbReference type="EMBL" id="CP076683">
    <property type="protein sequence ID" value="QWV18604.1"/>
    <property type="molecule type" value="Genomic_DNA"/>
</dbReference>
<keyword evidence="2" id="KW-1185">Reference proteome</keyword>
<evidence type="ECO:0000313" key="1">
    <source>
        <dbReference type="EMBL" id="QWV18604.1"/>
    </source>
</evidence>
<organism evidence="1 2">
    <name type="scientific">Stutzerimonas zhaodongensis</name>
    <dbReference type="NCBI Taxonomy" id="1176257"/>
    <lineage>
        <taxon>Bacteria</taxon>
        <taxon>Pseudomonadati</taxon>
        <taxon>Pseudomonadota</taxon>
        <taxon>Gammaproteobacteria</taxon>
        <taxon>Pseudomonadales</taxon>
        <taxon>Pseudomonadaceae</taxon>
        <taxon>Stutzerimonas</taxon>
    </lineage>
</organism>
<accession>A0ABX8J0B0</accession>
<name>A0ABX8J0B0_9GAMM</name>
<proteinExistence type="predicted"/>
<dbReference type="Proteomes" id="UP000683436">
    <property type="component" value="Chromosome"/>
</dbReference>
<evidence type="ECO:0000313" key="2">
    <source>
        <dbReference type="Proteomes" id="UP000683436"/>
    </source>
</evidence>
<sequence length="685" mass="77466">MKSTTVSIGGLFSSDNFPASSEPDNAASEHYTRPSDDFILCRDVNGQPTAIYGALIWDFNPYRLSATKLTRIRFDTVFGTATAEDLKLIEESKYIIYCLIYFSGGGRIGRLSASTLSQYWTILRLAIKFCEEQQCKELVGRLTLKQLFSVPVYLAAFISQVKVDGGFLSGVISGLVKVGKKRLGYDVVNPKKFDLKRVRTEQHPVIPTRIYLNVINRASDLLDHIYKGVLVYEDFIACFADGYYGLQHGLQKSHGLGGRSMHRPDMAEAICDHGLEDVFVDLFKCPNKRRLQVVLLRMQQVVKVIIHIYTGMRDQEVLRMPYSCLSKKVLRKPTLDNRGIQRDCSQSINLISTETKFSGYKKRAVWFAPLEVIRAVEVAQAICRGLARLHRIDLNDKLPLFLNPSVVSNAKRKSEIGIAGFSNDKMSKFFAESIIIRADDLQELRQTDPARDFSNSQKFNIGNSWLLTSHQFRRSLAFYGCSSGFISLPTLRSQFKHMTVQMARYYSNNYENLRTVFGYYDDEKGEFHLPNSHFAFEYQMAMPTSVAHQLIADLLFEKEPLFGGTGSYMEKQKQSVKDGAVNIEHLRAETEKRVRNGTLSYRPTLLGGCTKVGRCDSFLLGDFAACLSCEGAIIQTDKLEQGVQDSIDELKLYPLDSGEHQVVKKDLERLMAFKEKFVGKANGDE</sequence>
<protein>
    <submittedName>
        <fullName evidence="1">Integrase</fullName>
    </submittedName>
</protein>
<dbReference type="RefSeq" id="WP_216707147.1">
    <property type="nucleotide sequence ID" value="NZ_CP076683.1"/>
</dbReference>
<reference evidence="1 2" key="1">
    <citation type="submission" date="2021-06" db="EMBL/GenBank/DDBJ databases">
        <title>Microbial metabolic specificity influences pelagic lipid remineralization.</title>
        <authorList>
            <person name="Behrendt L."/>
            <person name="Hunter J.E."/>
            <person name="Alcolombri U."/>
            <person name="Smriga S."/>
            <person name="Mincer T."/>
            <person name="Lowenstein D.P."/>
            <person name="Peaudecerf F.J."/>
            <person name="Fernandez V.I."/>
            <person name="Fredricks H."/>
            <person name="Almblad H."/>
            <person name="Harrison J.J."/>
            <person name="Stocker R."/>
            <person name="Van Mooy B.A.S."/>
        </authorList>
    </citation>
    <scope>NUCLEOTIDE SEQUENCE [LARGE SCALE GENOMIC DNA]</scope>
    <source>
        <strain evidence="1 2">A252</strain>
    </source>
</reference>